<dbReference type="PANTHER" id="PTHR23097:SF90">
    <property type="entry name" value="TUMOR NECROSIS FACTOR RECEPTOR SUPERFAMILY MEMBER 11B"/>
    <property type="match status" value="1"/>
</dbReference>
<comment type="subcellular location">
    <subcellularLocation>
        <location evidence="1">Secreted</location>
    </subcellularLocation>
</comment>
<dbReference type="SMART" id="SM00208">
    <property type="entry name" value="TNFR"/>
    <property type="match status" value="4"/>
</dbReference>
<evidence type="ECO:0000259" key="9">
    <source>
        <dbReference type="PROSITE" id="PS50050"/>
    </source>
</evidence>
<keyword evidence="5" id="KW-0677">Repeat</keyword>
<keyword evidence="4" id="KW-0732">Signal</keyword>
<dbReference type="PRINTS" id="PR01975">
    <property type="entry name" value="TNFACTORR11B"/>
</dbReference>
<dbReference type="InterPro" id="IPR052459">
    <property type="entry name" value="TNFRSF_decoy_receptor"/>
</dbReference>
<name>A0ABN9L6C4_9NEOB</name>
<dbReference type="InterPro" id="IPR001368">
    <property type="entry name" value="TNFR/NGFR_Cys_rich_reg"/>
</dbReference>
<comment type="caution">
    <text evidence="8">Lacks conserved residue(s) required for the propagation of feature annotation.</text>
</comment>
<keyword evidence="2" id="KW-0964">Secreted</keyword>
<evidence type="ECO:0000256" key="4">
    <source>
        <dbReference type="ARBA" id="ARBA00022729"/>
    </source>
</evidence>
<feature type="repeat" description="TNFR-Cys" evidence="8">
    <location>
        <begin position="116"/>
        <end position="157"/>
    </location>
</feature>
<dbReference type="Pfam" id="PF23630">
    <property type="entry name" value="Death_TNFRSF11B"/>
    <property type="match status" value="2"/>
</dbReference>
<keyword evidence="11" id="KW-1185">Reference proteome</keyword>
<accession>A0ABN9L6C4</accession>
<dbReference type="Proteomes" id="UP001176940">
    <property type="component" value="Unassembled WGS sequence"/>
</dbReference>
<evidence type="ECO:0000256" key="5">
    <source>
        <dbReference type="ARBA" id="ARBA00022737"/>
    </source>
</evidence>
<dbReference type="Pfam" id="PF00020">
    <property type="entry name" value="TNFR_c6"/>
    <property type="match status" value="1"/>
</dbReference>
<evidence type="ECO:0000256" key="8">
    <source>
        <dbReference type="PROSITE-ProRule" id="PRU00206"/>
    </source>
</evidence>
<evidence type="ECO:0000256" key="1">
    <source>
        <dbReference type="ARBA" id="ARBA00004613"/>
    </source>
</evidence>
<dbReference type="Gene3D" id="2.10.50.10">
    <property type="entry name" value="Tumor Necrosis Factor Receptor, subunit A, domain 2"/>
    <property type="match status" value="3"/>
</dbReference>
<keyword evidence="3" id="KW-0053">Apoptosis</keyword>
<evidence type="ECO:0000256" key="3">
    <source>
        <dbReference type="ARBA" id="ARBA00022703"/>
    </source>
</evidence>
<keyword evidence="6 8" id="KW-1015">Disulfide bond</keyword>
<reference evidence="10" key="1">
    <citation type="submission" date="2023-07" db="EMBL/GenBank/DDBJ databases">
        <authorList>
            <person name="Stuckert A."/>
        </authorList>
    </citation>
    <scope>NUCLEOTIDE SEQUENCE</scope>
</reference>
<organism evidence="10 11">
    <name type="scientific">Ranitomeya imitator</name>
    <name type="common">mimic poison frog</name>
    <dbReference type="NCBI Taxonomy" id="111125"/>
    <lineage>
        <taxon>Eukaryota</taxon>
        <taxon>Metazoa</taxon>
        <taxon>Chordata</taxon>
        <taxon>Craniata</taxon>
        <taxon>Vertebrata</taxon>
        <taxon>Euteleostomi</taxon>
        <taxon>Amphibia</taxon>
        <taxon>Batrachia</taxon>
        <taxon>Anura</taxon>
        <taxon>Neobatrachia</taxon>
        <taxon>Hyloidea</taxon>
        <taxon>Dendrobatidae</taxon>
        <taxon>Dendrobatinae</taxon>
        <taxon>Ranitomeya</taxon>
    </lineage>
</organism>
<feature type="disulfide bond" evidence="8">
    <location>
        <begin position="139"/>
        <end position="157"/>
    </location>
</feature>
<dbReference type="EMBL" id="CAUEEQ010010326">
    <property type="protein sequence ID" value="CAJ0934314.1"/>
    <property type="molecule type" value="Genomic_DNA"/>
</dbReference>
<comment type="caution">
    <text evidence="10">The sequence shown here is derived from an EMBL/GenBank/DDBJ whole genome shotgun (WGS) entry which is preliminary data.</text>
</comment>
<feature type="domain" description="TNFR-Cys" evidence="9">
    <location>
        <begin position="116"/>
        <end position="157"/>
    </location>
</feature>
<sequence>MSGKASFKLASFGLLHNVSSCAKNVSCKIARRMRFLRIDLYCRRIATYGHTLRPSCTGCVMFWRTVVFQVSITVGNSPKYTHYDPYTHLELQCDQCPPGTCVRQDCTAEKRTECAPCPSKYFTNEWNSFKDCQYCSTICKELQTATQECSSTGNRICECIDGYFLDVEFCSPHKECPPGYGVVQQALQTAASVPKNALSVGPAMTLRLRDRLRDRNIIAGPTLNAFLGTEAAVCNAESQGPSEGTPDSDTICSECPKGMFSNVTSSTAPCQTRTNCRKLGRKVLHKGSSTHDAVCKEESAFSCEIDVTLCEEALFRFPTPPENWIMTLIQRFSTTAMISQQINKIREIHNPKEQPFYLYKLYKSHSQADDSFSNVIKDLKECEKGVFNLLGSLNLTSKNILTLMRSLPGKRVKQEDIEKNLKDM</sequence>
<dbReference type="InterPro" id="IPR057633">
    <property type="entry name" value="Death_TNF11B"/>
</dbReference>
<dbReference type="PANTHER" id="PTHR23097">
    <property type="entry name" value="TUMOR NECROSIS FACTOR RECEPTOR SUPERFAMILY MEMBER"/>
    <property type="match status" value="1"/>
</dbReference>
<proteinExistence type="predicted"/>
<dbReference type="InterPro" id="IPR017371">
    <property type="entry name" value="TNFR_11B"/>
</dbReference>
<dbReference type="SUPFAM" id="SSF57586">
    <property type="entry name" value="TNF receptor-like"/>
    <property type="match status" value="3"/>
</dbReference>
<evidence type="ECO:0000256" key="7">
    <source>
        <dbReference type="ARBA" id="ARBA00023180"/>
    </source>
</evidence>
<protein>
    <recommendedName>
        <fullName evidence="9">TNFR-Cys domain-containing protein</fullName>
    </recommendedName>
</protein>
<keyword evidence="7" id="KW-0325">Glycoprotein</keyword>
<gene>
    <name evidence="10" type="ORF">RIMI_LOCUS5891720</name>
</gene>
<evidence type="ECO:0000313" key="11">
    <source>
        <dbReference type="Proteomes" id="UP001176940"/>
    </source>
</evidence>
<feature type="disulfide bond" evidence="8">
    <location>
        <begin position="117"/>
        <end position="132"/>
    </location>
</feature>
<evidence type="ECO:0000313" key="10">
    <source>
        <dbReference type="EMBL" id="CAJ0934314.1"/>
    </source>
</evidence>
<evidence type="ECO:0000256" key="6">
    <source>
        <dbReference type="ARBA" id="ARBA00023157"/>
    </source>
</evidence>
<evidence type="ECO:0000256" key="2">
    <source>
        <dbReference type="ARBA" id="ARBA00022525"/>
    </source>
</evidence>
<dbReference type="PROSITE" id="PS50050">
    <property type="entry name" value="TNFR_NGFR_2"/>
    <property type="match status" value="1"/>
</dbReference>